<dbReference type="GO" id="GO:0016787">
    <property type="term" value="F:hydrolase activity"/>
    <property type="evidence" value="ECO:0007669"/>
    <property type="project" value="UniProtKB-KW"/>
</dbReference>
<evidence type="ECO:0000256" key="1">
    <source>
        <dbReference type="ARBA" id="ARBA00022741"/>
    </source>
</evidence>
<name>A0AAD5E311_9CHLO</name>
<dbReference type="GO" id="GO:0006281">
    <property type="term" value="P:DNA repair"/>
    <property type="evidence" value="ECO:0007669"/>
    <property type="project" value="UniProtKB-KW"/>
</dbReference>
<dbReference type="Gene3D" id="3.30.420.10">
    <property type="entry name" value="Ribonuclease H-like superfamily/Ribonuclease H"/>
    <property type="match status" value="1"/>
</dbReference>
<evidence type="ECO:0000256" key="5">
    <source>
        <dbReference type="ARBA" id="ARBA00022840"/>
    </source>
</evidence>
<dbReference type="SMART" id="SM00490">
    <property type="entry name" value="HELICc"/>
    <property type="match status" value="1"/>
</dbReference>
<dbReference type="GO" id="GO:0003678">
    <property type="term" value="F:DNA helicase activity"/>
    <property type="evidence" value="ECO:0007669"/>
    <property type="project" value="TreeGrafter"/>
</dbReference>
<dbReference type="InterPro" id="IPR011545">
    <property type="entry name" value="DEAD/DEAH_box_helicase_dom"/>
</dbReference>
<evidence type="ECO:0000313" key="11">
    <source>
        <dbReference type="EMBL" id="KAI7846074.1"/>
    </source>
</evidence>
<feature type="compositionally biased region" description="Polar residues" evidence="8">
    <location>
        <begin position="390"/>
        <end position="399"/>
    </location>
</feature>
<dbReference type="InterPro" id="IPR014001">
    <property type="entry name" value="Helicase_ATP-bd"/>
</dbReference>
<keyword evidence="4" id="KW-0347">Helicase</keyword>
<reference evidence="11" key="1">
    <citation type="submission" date="2020-11" db="EMBL/GenBank/DDBJ databases">
        <title>Chlorella ohadii genome sequencing and assembly.</title>
        <authorList>
            <person name="Murik O."/>
            <person name="Treves H."/>
            <person name="Kedem I."/>
            <person name="Shotland Y."/>
            <person name="Kaplan A."/>
        </authorList>
    </citation>
    <scope>NUCLEOTIDE SEQUENCE</scope>
    <source>
        <strain evidence="11">1</strain>
    </source>
</reference>
<dbReference type="PANTHER" id="PTHR47964">
    <property type="entry name" value="ATP-DEPENDENT DNA HELICASE HOMOLOG RECG, CHLOROPLASTIC"/>
    <property type="match status" value="1"/>
</dbReference>
<dbReference type="Pfam" id="PF00270">
    <property type="entry name" value="DEAD"/>
    <property type="match status" value="1"/>
</dbReference>
<protein>
    <recommendedName>
        <fullName evidence="13">DNA helicase</fullName>
    </recommendedName>
</protein>
<keyword evidence="5" id="KW-0067">ATP-binding</keyword>
<comment type="caution">
    <text evidence="11">The sequence shown here is derived from an EMBL/GenBank/DDBJ whole genome shotgun (WGS) entry which is preliminary data.</text>
</comment>
<feature type="domain" description="Helicase ATP-binding" evidence="9">
    <location>
        <begin position="803"/>
        <end position="965"/>
    </location>
</feature>
<dbReference type="PROSITE" id="PS51192">
    <property type="entry name" value="HELICASE_ATP_BIND_1"/>
    <property type="match status" value="1"/>
</dbReference>
<dbReference type="InterPro" id="IPR047112">
    <property type="entry name" value="RecG/Mfd"/>
</dbReference>
<evidence type="ECO:0000256" key="7">
    <source>
        <dbReference type="ARBA" id="ARBA00023204"/>
    </source>
</evidence>
<evidence type="ECO:0000259" key="9">
    <source>
        <dbReference type="PROSITE" id="PS51192"/>
    </source>
</evidence>
<dbReference type="InterPro" id="IPR027417">
    <property type="entry name" value="P-loop_NTPase"/>
</dbReference>
<evidence type="ECO:0000256" key="8">
    <source>
        <dbReference type="SAM" id="MobiDB-lite"/>
    </source>
</evidence>
<keyword evidence="6" id="KW-0238">DNA-binding</keyword>
<dbReference type="InterPro" id="IPR036397">
    <property type="entry name" value="RNaseH_sf"/>
</dbReference>
<dbReference type="SMART" id="SM00487">
    <property type="entry name" value="DEXDc"/>
    <property type="match status" value="1"/>
</dbReference>
<dbReference type="GO" id="GO:0003677">
    <property type="term" value="F:DNA binding"/>
    <property type="evidence" value="ECO:0007669"/>
    <property type="project" value="UniProtKB-KW"/>
</dbReference>
<evidence type="ECO:0000256" key="2">
    <source>
        <dbReference type="ARBA" id="ARBA00022763"/>
    </source>
</evidence>
<evidence type="ECO:0000256" key="6">
    <source>
        <dbReference type="ARBA" id="ARBA00023125"/>
    </source>
</evidence>
<feature type="domain" description="Helicase C-terminal" evidence="10">
    <location>
        <begin position="987"/>
        <end position="1150"/>
    </location>
</feature>
<dbReference type="SUPFAM" id="SSF52540">
    <property type="entry name" value="P-loop containing nucleoside triphosphate hydrolases"/>
    <property type="match status" value="1"/>
</dbReference>
<evidence type="ECO:0008006" key="13">
    <source>
        <dbReference type="Google" id="ProtNLM"/>
    </source>
</evidence>
<dbReference type="CDD" id="cd06127">
    <property type="entry name" value="DEDDh"/>
    <property type="match status" value="1"/>
</dbReference>
<evidence type="ECO:0000313" key="12">
    <source>
        <dbReference type="Proteomes" id="UP001205105"/>
    </source>
</evidence>
<dbReference type="Proteomes" id="UP001205105">
    <property type="component" value="Unassembled WGS sequence"/>
</dbReference>
<dbReference type="PANTHER" id="PTHR47964:SF1">
    <property type="entry name" value="ATP-DEPENDENT DNA HELICASE HOMOLOG RECG, CHLOROPLASTIC"/>
    <property type="match status" value="1"/>
</dbReference>
<feature type="region of interest" description="Disordered" evidence="8">
    <location>
        <begin position="380"/>
        <end position="406"/>
    </location>
</feature>
<accession>A0AAD5E311</accession>
<dbReference type="EMBL" id="JADXDR010000010">
    <property type="protein sequence ID" value="KAI7846074.1"/>
    <property type="molecule type" value="Genomic_DNA"/>
</dbReference>
<dbReference type="Pfam" id="PF00929">
    <property type="entry name" value="RNase_T"/>
    <property type="match status" value="1"/>
</dbReference>
<evidence type="ECO:0000259" key="10">
    <source>
        <dbReference type="PROSITE" id="PS51194"/>
    </source>
</evidence>
<keyword evidence="12" id="KW-1185">Reference proteome</keyword>
<dbReference type="PROSITE" id="PS51194">
    <property type="entry name" value="HELICASE_CTER"/>
    <property type="match status" value="1"/>
</dbReference>
<dbReference type="InterPro" id="IPR001650">
    <property type="entry name" value="Helicase_C-like"/>
</dbReference>
<dbReference type="Pfam" id="PF00271">
    <property type="entry name" value="Helicase_C"/>
    <property type="match status" value="1"/>
</dbReference>
<evidence type="ECO:0000256" key="4">
    <source>
        <dbReference type="ARBA" id="ARBA00022806"/>
    </source>
</evidence>
<dbReference type="SMART" id="SM00479">
    <property type="entry name" value="EXOIII"/>
    <property type="match status" value="1"/>
</dbReference>
<keyword evidence="1" id="KW-0547">Nucleotide-binding</keyword>
<keyword evidence="3" id="KW-0378">Hydrolase</keyword>
<organism evidence="11 12">
    <name type="scientific">Chlorella ohadii</name>
    <dbReference type="NCBI Taxonomy" id="2649997"/>
    <lineage>
        <taxon>Eukaryota</taxon>
        <taxon>Viridiplantae</taxon>
        <taxon>Chlorophyta</taxon>
        <taxon>core chlorophytes</taxon>
        <taxon>Trebouxiophyceae</taxon>
        <taxon>Chlorellales</taxon>
        <taxon>Chlorellaceae</taxon>
        <taxon>Chlorella clade</taxon>
        <taxon>Chlorella</taxon>
    </lineage>
</organism>
<evidence type="ECO:0000256" key="3">
    <source>
        <dbReference type="ARBA" id="ARBA00022801"/>
    </source>
</evidence>
<proteinExistence type="predicted"/>
<keyword evidence="7" id="KW-0234">DNA repair</keyword>
<dbReference type="InterPro" id="IPR012337">
    <property type="entry name" value="RNaseH-like_sf"/>
</dbReference>
<dbReference type="AlphaFoldDB" id="A0AAD5E311"/>
<dbReference type="Gene3D" id="3.40.50.300">
    <property type="entry name" value="P-loop containing nucleotide triphosphate hydrolases"/>
    <property type="match status" value="2"/>
</dbReference>
<dbReference type="SUPFAM" id="SSF53098">
    <property type="entry name" value="Ribonuclease H-like"/>
    <property type="match status" value="1"/>
</dbReference>
<keyword evidence="2" id="KW-0227">DNA damage</keyword>
<dbReference type="InterPro" id="IPR013520">
    <property type="entry name" value="Ribonucl_H"/>
</dbReference>
<sequence>MRAVGRLALPALSHGRAAAASAAASNQGARHVSVAAAVTEGQARERDPVQTLLASVQYELKRDCCNFQGEQQAFDQYLAAAAPQVPLPDSLRQRAPEYGRMPPWERLDYLRSVEQELSKLAVQGRPQSTAQPPRAVELGLSLEQQRQQPFEPPDAAALRRPIPIIFDLESTGLARDAFVTEIAALHVSFGGGSRGWSSLVQLPKGMQVPKDTQRLTGIDDAMLAAEGVPFTAAYEQFLGLLRQELEGAEPGAYLLLIGHNIKSFDLNLLQRQAQDSQLPLLRHARFLDTVELARKLPTGRISTNGNSLDTLHRLFTGSAHNGAHRAMGDCQATEVVLRGLLAHMFPDGMPGGSLEGALHAAAVQPDATWAGWVQPPKAKQLPKKAAPTFDLQSKLSQSTDSDDEVASLTRDLTAADPLADADRLVSPQARQEQVVALQAGWAAVQADAALRSSYLDTPIASLKKPFTKKEKTDLEEAGVLTVGQLLECFPSRVLSGTTPGMLPQDGSLDDRTLFTLAVRVTSAPVVRAAKAGGHFLTIEFSAVHPSEAGLYVPGLPLDAYQGTPCKLKLYDFRNGGPWVLNRTKQDLEAAGCYKGATVVVSCALRSREASGMWNIDAKRFSVLPPEDAAAAFSSDGQGGPFMVVHPSKGGITPERLSALVHKGLQLAEEAEAGGLLQDPLPAELLQVDEEGPPLPGLLPALRAMHSPANEEEREAARQRLAFQELLALQLKLLVQRNMAWAGAGAGGVAVDSGNRLLALARASLPFELTGGQEAALEELLGQMAGWPPMQCLLQARQGRRRGGDVGCGKTVVALLALLAASGSGYQGALMAPTEILAEQHFRSLQRLVQDMTREAGRRGETGFRQPRITLVTGSVTGKARRQINEQLENGEIDIAVGTHALISDSTQFKRLGLAVVDEQHKFGVEQRGRLLAKASPAPHVLHMTATPIPRTQALIDHGDMSLVLIQELPAGRSPVQTRSLRDDRPEEREQMYAHMREEMDKGHGVYIVCPFVEQSDKMEEVKAATQELERLIEEGVFQRDDCGLLHGQMPPVEKDAVLARFKAGQLKLLVSTTVVEVGVDVPQATVMVVEHAQRFGFAQLHQLRGRVGRSSRQSYCYLVYDGGDGVQQKMKVGGQGSGLSTLRRGQTSVANFAQL</sequence>
<dbReference type="GO" id="GO:0005524">
    <property type="term" value="F:ATP binding"/>
    <property type="evidence" value="ECO:0007669"/>
    <property type="project" value="UniProtKB-KW"/>
</dbReference>
<gene>
    <name evidence="11" type="ORF">COHA_000440</name>
</gene>